<proteinExistence type="inferred from homology"/>
<dbReference type="EMBL" id="CP032518">
    <property type="protein sequence ID" value="QEZ44477.1"/>
    <property type="molecule type" value="Genomic_DNA"/>
</dbReference>
<dbReference type="RefSeq" id="WP_151070446.1">
    <property type="nucleotide sequence ID" value="NZ_CP032518.1"/>
</dbReference>
<keyword evidence="2" id="KW-0732">Signal</keyword>
<dbReference type="Gene3D" id="3.40.190.10">
    <property type="entry name" value="Periplasmic binding protein-like II"/>
    <property type="match status" value="1"/>
</dbReference>
<gene>
    <name evidence="3" type="ORF">D2917_09720</name>
</gene>
<feature type="chain" id="PRO_5025021987" evidence="2">
    <location>
        <begin position="34"/>
        <end position="338"/>
    </location>
</feature>
<name>A0A5P3VDN3_9BURK</name>
<feature type="signal peptide" evidence="2">
    <location>
        <begin position="1"/>
        <end position="33"/>
    </location>
</feature>
<evidence type="ECO:0000256" key="2">
    <source>
        <dbReference type="SAM" id="SignalP"/>
    </source>
</evidence>
<dbReference type="InterPro" id="IPR005064">
    <property type="entry name" value="BUG"/>
</dbReference>
<dbReference type="InterPro" id="IPR042100">
    <property type="entry name" value="Bug_dom1"/>
</dbReference>
<dbReference type="SUPFAM" id="SSF53850">
    <property type="entry name" value="Periplasmic binding protein-like II"/>
    <property type="match status" value="1"/>
</dbReference>
<evidence type="ECO:0000313" key="4">
    <source>
        <dbReference type="Proteomes" id="UP000325743"/>
    </source>
</evidence>
<protein>
    <submittedName>
        <fullName evidence="3">Tripartite tricarboxylate transporter substrate binding protein</fullName>
    </submittedName>
</protein>
<sequence>MQRPHRTHRTHRLIARLLAPFAIGAALVGSAGAATAQAPAFPNRPVTIVVPFPAGGITDMIARQVAQQMQSDLGKPVIVENRPGGGGQIAALAVKRAEPDGHTVFVAATEMFAINPGLYRNFSYEPLKDFKPVTALAASPLVLVVPQNSPANSVKDLVALAKSRADGVNYASQGIGSIGHLLGGLFGDKTGGKFTHVAYKGSAPALQDVMAGQVDMMFDPVITTSPLIKGGKVKALAIASGKRSPSLPDVRTLAELGVPGLDAGVWFGMVVRSGTPDAVVARLNESALKALKAPEVARRFADQGLDPMPMSPQQFGTFLASESTRWTPLVKASGASVE</sequence>
<dbReference type="Pfam" id="PF03401">
    <property type="entry name" value="TctC"/>
    <property type="match status" value="1"/>
</dbReference>
<comment type="similarity">
    <text evidence="1">Belongs to the UPF0065 (bug) family.</text>
</comment>
<dbReference type="PIRSF" id="PIRSF017082">
    <property type="entry name" value="YflP"/>
    <property type="match status" value="1"/>
</dbReference>
<dbReference type="CDD" id="cd07012">
    <property type="entry name" value="PBP2_Bug_TTT"/>
    <property type="match status" value="1"/>
</dbReference>
<evidence type="ECO:0000256" key="1">
    <source>
        <dbReference type="ARBA" id="ARBA00006987"/>
    </source>
</evidence>
<reference evidence="3 4" key="1">
    <citation type="submission" date="2018-09" db="EMBL/GenBank/DDBJ databases">
        <title>Complete genome sequence of Cupriavidus oxalaticus T2, a bacterium capable of phenol tolerance and degradation.</title>
        <authorList>
            <person name="Yan J."/>
        </authorList>
    </citation>
    <scope>NUCLEOTIDE SEQUENCE [LARGE SCALE GENOMIC DNA]</scope>
    <source>
        <strain evidence="3 4">T2</strain>
    </source>
</reference>
<accession>A0A5P3VDN3</accession>
<dbReference type="AlphaFoldDB" id="A0A5P3VDN3"/>
<dbReference type="Proteomes" id="UP000325743">
    <property type="component" value="Chromosome 1"/>
</dbReference>
<organism evidence="3 4">
    <name type="scientific">Cupriavidus oxalaticus</name>
    <dbReference type="NCBI Taxonomy" id="96344"/>
    <lineage>
        <taxon>Bacteria</taxon>
        <taxon>Pseudomonadati</taxon>
        <taxon>Pseudomonadota</taxon>
        <taxon>Betaproteobacteria</taxon>
        <taxon>Burkholderiales</taxon>
        <taxon>Burkholderiaceae</taxon>
        <taxon>Cupriavidus</taxon>
    </lineage>
</organism>
<dbReference type="Gene3D" id="3.40.190.150">
    <property type="entry name" value="Bordetella uptake gene, domain 1"/>
    <property type="match status" value="1"/>
</dbReference>
<dbReference type="PANTHER" id="PTHR42928:SF5">
    <property type="entry name" value="BLR1237 PROTEIN"/>
    <property type="match status" value="1"/>
</dbReference>
<dbReference type="PANTHER" id="PTHR42928">
    <property type="entry name" value="TRICARBOXYLATE-BINDING PROTEIN"/>
    <property type="match status" value="1"/>
</dbReference>
<evidence type="ECO:0000313" key="3">
    <source>
        <dbReference type="EMBL" id="QEZ44477.1"/>
    </source>
</evidence>